<comment type="caution">
    <text evidence="9">The sequence shown here is derived from an EMBL/GenBank/DDBJ whole genome shotgun (WGS) entry which is preliminary data.</text>
</comment>
<dbReference type="EC" id="5.6.2.1" evidence="3"/>
<protein>
    <recommendedName>
        <fullName evidence="3">DNA topoisomerase</fullName>
        <ecNumber evidence="3">5.6.2.1</ecNumber>
    </recommendedName>
</protein>
<evidence type="ECO:0000256" key="1">
    <source>
        <dbReference type="ARBA" id="ARBA00000213"/>
    </source>
</evidence>
<feature type="domain" description="DNA topoisomerase I catalytic core eukaryotic-type" evidence="7">
    <location>
        <begin position="81"/>
        <end position="287"/>
    </location>
</feature>
<accession>A0A8J3YYP4</accession>
<sequence>MRTRRSDPTAPGYRRVRQGKGFRYLDTNGKPLPADEVARIKALVIPPAWTDVWICPDRNGHIQAVGTDDAGRRQYRYHDGWRERQDRLKFDHVLDVARKLPGLRRKLRACLKQDGLTRDRVLAVAVSLLDHARLRVGGDEYAAGDEGTYGAATLEARHVHVGDDEAALCFPGKGGIEHEVTVDDPDVVAALAELRTARRGTKRLLFWTDESGTHDVHAADINDFLRELLGIDASAKDFRTIHATVLAAAELSRSGPASSRTAQKRRIAAVMREVADELGNTPAVARSSYVDPRVIDRYAAGDTIDRPDAAPASVERQVVKFLSP</sequence>
<dbReference type="GO" id="GO:0006265">
    <property type="term" value="P:DNA topological change"/>
    <property type="evidence" value="ECO:0007669"/>
    <property type="project" value="InterPro"/>
</dbReference>
<evidence type="ECO:0000256" key="4">
    <source>
        <dbReference type="ARBA" id="ARBA00023029"/>
    </source>
</evidence>
<comment type="similarity">
    <text evidence="2">Belongs to the type IB topoisomerase family.</text>
</comment>
<dbReference type="EMBL" id="BOPG01000012">
    <property type="protein sequence ID" value="GIJ54454.1"/>
    <property type="molecule type" value="Genomic_DNA"/>
</dbReference>
<dbReference type="InterPro" id="IPR035447">
    <property type="entry name" value="DNA_topo_I_N_sf"/>
</dbReference>
<name>A0A8J3YYP4_9ACTN</name>
<dbReference type="GO" id="GO:0003917">
    <property type="term" value="F:DNA topoisomerase type I (single strand cut, ATP-independent) activity"/>
    <property type="evidence" value="ECO:0007669"/>
    <property type="project" value="UniProtKB-EC"/>
</dbReference>
<evidence type="ECO:0000256" key="2">
    <source>
        <dbReference type="ARBA" id="ARBA00006645"/>
    </source>
</evidence>
<dbReference type="PRINTS" id="PR00416">
    <property type="entry name" value="EUTPISMRASEI"/>
</dbReference>
<gene>
    <name evidence="9" type="primary">topA_1</name>
    <name evidence="9" type="ORF">Vau01_019700</name>
</gene>
<evidence type="ECO:0000256" key="6">
    <source>
        <dbReference type="ARBA" id="ARBA00023235"/>
    </source>
</evidence>
<keyword evidence="6" id="KW-0413">Isomerase</keyword>
<dbReference type="Gene3D" id="1.10.132.120">
    <property type="match status" value="1"/>
</dbReference>
<evidence type="ECO:0000256" key="5">
    <source>
        <dbReference type="ARBA" id="ARBA00023125"/>
    </source>
</evidence>
<dbReference type="Proteomes" id="UP000612585">
    <property type="component" value="Unassembled WGS sequence"/>
</dbReference>
<evidence type="ECO:0000259" key="7">
    <source>
        <dbReference type="Pfam" id="PF01028"/>
    </source>
</evidence>
<keyword evidence="4" id="KW-0799">Topoisomerase</keyword>
<dbReference type="PROSITE" id="PS52038">
    <property type="entry name" value="TOPO_IB_2"/>
    <property type="match status" value="1"/>
</dbReference>
<dbReference type="InterPro" id="IPR011010">
    <property type="entry name" value="DNA_brk_join_enz"/>
</dbReference>
<dbReference type="InterPro" id="IPR013500">
    <property type="entry name" value="TopoI_cat_euk"/>
</dbReference>
<dbReference type="SUPFAM" id="SSF55869">
    <property type="entry name" value="DNA topoisomerase I domain"/>
    <property type="match status" value="1"/>
</dbReference>
<keyword evidence="5" id="KW-0238">DNA-binding</keyword>
<dbReference type="InterPro" id="IPR049331">
    <property type="entry name" value="Top1B_N_bact"/>
</dbReference>
<comment type="catalytic activity">
    <reaction evidence="1">
        <text>ATP-independent breakage of single-stranded DNA, followed by passage and rejoining.</text>
        <dbReference type="EC" id="5.6.2.1"/>
    </reaction>
</comment>
<dbReference type="AlphaFoldDB" id="A0A8J3YYP4"/>
<dbReference type="InterPro" id="IPR001631">
    <property type="entry name" value="TopoI"/>
</dbReference>
<dbReference type="GO" id="GO:0003677">
    <property type="term" value="F:DNA binding"/>
    <property type="evidence" value="ECO:0007669"/>
    <property type="project" value="UniProtKB-KW"/>
</dbReference>
<proteinExistence type="inferred from homology"/>
<evidence type="ECO:0000313" key="9">
    <source>
        <dbReference type="EMBL" id="GIJ54454.1"/>
    </source>
</evidence>
<evidence type="ECO:0000259" key="8">
    <source>
        <dbReference type="Pfam" id="PF21338"/>
    </source>
</evidence>
<dbReference type="Gene3D" id="3.90.15.10">
    <property type="entry name" value="Topoisomerase I, Chain A, domain 3"/>
    <property type="match status" value="1"/>
</dbReference>
<evidence type="ECO:0000313" key="10">
    <source>
        <dbReference type="Proteomes" id="UP000612585"/>
    </source>
</evidence>
<dbReference type="SUPFAM" id="SSF56349">
    <property type="entry name" value="DNA breaking-rejoining enzymes"/>
    <property type="match status" value="1"/>
</dbReference>
<reference evidence="9" key="1">
    <citation type="submission" date="2021-01" db="EMBL/GenBank/DDBJ databases">
        <title>Whole genome shotgun sequence of Virgisporangium aurantiacum NBRC 16421.</title>
        <authorList>
            <person name="Komaki H."/>
            <person name="Tamura T."/>
        </authorList>
    </citation>
    <scope>NUCLEOTIDE SEQUENCE</scope>
    <source>
        <strain evidence="9">NBRC 16421</strain>
    </source>
</reference>
<evidence type="ECO:0000256" key="3">
    <source>
        <dbReference type="ARBA" id="ARBA00012891"/>
    </source>
</evidence>
<dbReference type="RefSeq" id="WP_203989510.1">
    <property type="nucleotide sequence ID" value="NZ_BOPG01000012.1"/>
</dbReference>
<dbReference type="Pfam" id="PF21338">
    <property type="entry name" value="Top1B_N_bact"/>
    <property type="match status" value="1"/>
</dbReference>
<dbReference type="Pfam" id="PF01028">
    <property type="entry name" value="Topoisom_I"/>
    <property type="match status" value="1"/>
</dbReference>
<dbReference type="Gene3D" id="3.30.66.10">
    <property type="entry name" value="DNA topoisomerase I domain"/>
    <property type="match status" value="1"/>
</dbReference>
<feature type="domain" description="DNA topoisomerase IB N-terminal" evidence="8">
    <location>
        <begin position="21"/>
        <end position="68"/>
    </location>
</feature>
<organism evidence="9 10">
    <name type="scientific">Virgisporangium aurantiacum</name>
    <dbReference type="NCBI Taxonomy" id="175570"/>
    <lineage>
        <taxon>Bacteria</taxon>
        <taxon>Bacillati</taxon>
        <taxon>Actinomycetota</taxon>
        <taxon>Actinomycetes</taxon>
        <taxon>Micromonosporales</taxon>
        <taxon>Micromonosporaceae</taxon>
        <taxon>Virgisporangium</taxon>
    </lineage>
</organism>
<keyword evidence="10" id="KW-1185">Reference proteome</keyword>
<dbReference type="InterPro" id="IPR014711">
    <property type="entry name" value="TopoI_cat_a-hlx-sub_euk"/>
</dbReference>